<protein>
    <submittedName>
        <fullName evidence="1">Uncharacterized protein</fullName>
    </submittedName>
</protein>
<sequence length="356" mass="39128">MSKPDTLVFIGWDYASPASTVLKRALMDSEFPLTAMAIVHDVLLTDSVDSIPLMSTNDFLARDDLAQINVVLQIKNGVHRTLWLRRIREHGMRLVDQGELLRNYAAHLASRGTTRTLGPITVPQAFDDDVCETLRAWTGTWPDALSNRTFLGYLLFLQSGLLSALADVVSAEVSEHPFFRNRNPQTDAFKACAKQGLIWEIADTRSAFLEQLLVADNIGTFDYGFSSFTADKALAEGKRLSLLFGSLGIVPALSSFSADTTKIIQNQIGTAPLPKSDATNKFVRLDVEQPVALLEWLNANTDVLLAKVRIKRPADLLQCLQLFPMPQLSLHCDRPGPAGLELTISKLPTPAAVGNQ</sequence>
<dbReference type="AlphaFoldDB" id="A0AA47ERT0"/>
<gene>
    <name evidence="1" type="ORF">OEG85_13305</name>
</gene>
<evidence type="ECO:0000313" key="2">
    <source>
        <dbReference type="Proteomes" id="UP001164737"/>
    </source>
</evidence>
<dbReference type="Proteomes" id="UP001164737">
    <property type="component" value="Chromosome"/>
</dbReference>
<dbReference type="RefSeq" id="WP_268211649.1">
    <property type="nucleotide sequence ID" value="NZ_CP107241.1"/>
</dbReference>
<name>A0AA47ERT0_9XANT</name>
<accession>A0AA47ERT0</accession>
<organism evidence="1 2">
    <name type="scientific">Xanthomonas hortorum</name>
    <dbReference type="NCBI Taxonomy" id="56454"/>
    <lineage>
        <taxon>Bacteria</taxon>
        <taxon>Pseudomonadati</taxon>
        <taxon>Pseudomonadota</taxon>
        <taxon>Gammaproteobacteria</taxon>
        <taxon>Lysobacterales</taxon>
        <taxon>Lysobacteraceae</taxon>
        <taxon>Xanthomonas</taxon>
    </lineage>
</organism>
<reference evidence="1" key="1">
    <citation type="submission" date="2022-10" db="EMBL/GenBank/DDBJ databases">
        <title>Complete genome sequence resource for Xanthomonas hortorum isolated from Greek Oregano.</title>
        <authorList>
            <person name="Gonzalez-Tobon J."/>
            <person name="Helmann T.C."/>
            <person name="Daughtrey M."/>
            <person name="Stodghill P.V."/>
            <person name="Filiatrault M.J."/>
        </authorList>
    </citation>
    <scope>NUCLEOTIDE SEQUENCE</scope>
    <source>
        <strain evidence="1">Oregano 108</strain>
    </source>
</reference>
<proteinExistence type="predicted"/>
<dbReference type="EMBL" id="CP107241">
    <property type="protein sequence ID" value="WAH62502.1"/>
    <property type="molecule type" value="Genomic_DNA"/>
</dbReference>
<evidence type="ECO:0000313" key="1">
    <source>
        <dbReference type="EMBL" id="WAH62502.1"/>
    </source>
</evidence>